<dbReference type="AlphaFoldDB" id="A0A3M4TV58"/>
<organism evidence="1 2">
    <name type="scientific">Pseudomonas syringae pv. coriandricola</name>
    <dbReference type="NCBI Taxonomy" id="264453"/>
    <lineage>
        <taxon>Bacteria</taxon>
        <taxon>Pseudomonadati</taxon>
        <taxon>Pseudomonadota</taxon>
        <taxon>Gammaproteobacteria</taxon>
        <taxon>Pseudomonadales</taxon>
        <taxon>Pseudomonadaceae</taxon>
        <taxon>Pseudomonas</taxon>
    </lineage>
</organism>
<accession>A0A3M4TV58</accession>
<evidence type="ECO:0000313" key="2">
    <source>
        <dbReference type="Proteomes" id="UP000274212"/>
    </source>
</evidence>
<gene>
    <name evidence="1" type="ORF">ALP36_101638</name>
</gene>
<proteinExistence type="predicted"/>
<dbReference type="Proteomes" id="UP000274212">
    <property type="component" value="Unassembled WGS sequence"/>
</dbReference>
<dbReference type="EMBL" id="RBTT01000125">
    <property type="protein sequence ID" value="RMU09704.1"/>
    <property type="molecule type" value="Genomic_DNA"/>
</dbReference>
<evidence type="ECO:0000313" key="1">
    <source>
        <dbReference type="EMBL" id="RMU09704.1"/>
    </source>
</evidence>
<comment type="caution">
    <text evidence="1">The sequence shown here is derived from an EMBL/GenBank/DDBJ whole genome shotgun (WGS) entry which is preliminary data.</text>
</comment>
<reference evidence="1 2" key="1">
    <citation type="submission" date="2018-08" db="EMBL/GenBank/DDBJ databases">
        <title>Recombination of ecologically and evolutionarily significant loci maintains genetic cohesion in the Pseudomonas syringae species complex.</title>
        <authorList>
            <person name="Dillon M."/>
            <person name="Thakur S."/>
            <person name="Almeida R.N.D."/>
            <person name="Weir B.S."/>
            <person name="Guttman D.S."/>
        </authorList>
    </citation>
    <scope>NUCLEOTIDE SEQUENCE [LARGE SCALE GENOMIC DNA]</scope>
    <source>
        <strain evidence="1 2">ICMP 9829</strain>
    </source>
</reference>
<sequence>MSLVDGLRQKCVFDAIPMCCVHLRACLKYALIRQCDAHWRLFVLAKPGPGIRGGE</sequence>
<name>A0A3M4TV58_9PSED</name>
<protein>
    <submittedName>
        <fullName evidence="1">Uncharacterized protein</fullName>
    </submittedName>
</protein>